<dbReference type="OMA" id="FGFAYQF"/>
<dbReference type="Proteomes" id="UP000075243">
    <property type="component" value="Chromosome 3"/>
</dbReference>
<accession>A0A151TQC0</accession>
<evidence type="ECO:0000256" key="1">
    <source>
        <dbReference type="SAM" id="Phobius"/>
    </source>
</evidence>
<dbReference type="PANTHER" id="PTHR46610">
    <property type="entry name" value="OS05G0181300 PROTEIN"/>
    <property type="match status" value="1"/>
</dbReference>
<proteinExistence type="predicted"/>
<protein>
    <submittedName>
        <fullName evidence="2">Uncharacterized protein</fullName>
    </submittedName>
</protein>
<feature type="transmembrane region" description="Helical" evidence="1">
    <location>
        <begin position="94"/>
        <end position="114"/>
    </location>
</feature>
<dbReference type="EMBL" id="CM003605">
    <property type="protein sequence ID" value="KYP69275.1"/>
    <property type="molecule type" value="Genomic_DNA"/>
</dbReference>
<organism evidence="2 3">
    <name type="scientific">Cajanus cajan</name>
    <name type="common">Pigeon pea</name>
    <name type="synonym">Cajanus indicus</name>
    <dbReference type="NCBI Taxonomy" id="3821"/>
    <lineage>
        <taxon>Eukaryota</taxon>
        <taxon>Viridiplantae</taxon>
        <taxon>Streptophyta</taxon>
        <taxon>Embryophyta</taxon>
        <taxon>Tracheophyta</taxon>
        <taxon>Spermatophyta</taxon>
        <taxon>Magnoliopsida</taxon>
        <taxon>eudicotyledons</taxon>
        <taxon>Gunneridae</taxon>
        <taxon>Pentapetalae</taxon>
        <taxon>rosids</taxon>
        <taxon>fabids</taxon>
        <taxon>Fabales</taxon>
        <taxon>Fabaceae</taxon>
        <taxon>Papilionoideae</taxon>
        <taxon>50 kb inversion clade</taxon>
        <taxon>NPAAA clade</taxon>
        <taxon>indigoferoid/millettioid clade</taxon>
        <taxon>Phaseoleae</taxon>
        <taxon>Cajanus</taxon>
    </lineage>
</organism>
<sequence>MLPFFGVINMTITSGTTIYRAYNNGDIQMIAFVTFVFFGTFLFNYLIRLYNMLPPHDRSYDKLKLKIGIWVLVSSIMFGFACEFSTFLSFFESLAFFGLVISGNTFLFYVYFIWEVDKSGRACSIASGGKSEKALDSWCKGGNGDENEYTPLLEGVDSV</sequence>
<dbReference type="PANTHER" id="PTHR46610:SF20">
    <property type="entry name" value="OS05G0181300 PROTEIN"/>
    <property type="match status" value="1"/>
</dbReference>
<evidence type="ECO:0000313" key="3">
    <source>
        <dbReference type="Proteomes" id="UP000075243"/>
    </source>
</evidence>
<keyword evidence="1" id="KW-0812">Transmembrane</keyword>
<reference evidence="2 3" key="1">
    <citation type="journal article" date="2012" name="Nat. Biotechnol.">
        <title>Draft genome sequence of pigeonpea (Cajanus cajan), an orphan legume crop of resource-poor farmers.</title>
        <authorList>
            <person name="Varshney R.K."/>
            <person name="Chen W."/>
            <person name="Li Y."/>
            <person name="Bharti A.K."/>
            <person name="Saxena R.K."/>
            <person name="Schlueter J.A."/>
            <person name="Donoghue M.T."/>
            <person name="Azam S."/>
            <person name="Fan G."/>
            <person name="Whaley A.M."/>
            <person name="Farmer A.D."/>
            <person name="Sheridan J."/>
            <person name="Iwata A."/>
            <person name="Tuteja R."/>
            <person name="Penmetsa R.V."/>
            <person name="Wu W."/>
            <person name="Upadhyaya H.D."/>
            <person name="Yang S.P."/>
            <person name="Shah T."/>
            <person name="Saxena K.B."/>
            <person name="Michael T."/>
            <person name="McCombie W.R."/>
            <person name="Yang B."/>
            <person name="Zhang G."/>
            <person name="Yang H."/>
            <person name="Wang J."/>
            <person name="Spillane C."/>
            <person name="Cook D.R."/>
            <person name="May G.D."/>
            <person name="Xu X."/>
            <person name="Jackson S.A."/>
        </authorList>
    </citation>
    <scope>NUCLEOTIDE SEQUENCE [LARGE SCALE GENOMIC DNA]</scope>
    <source>
        <strain evidence="3">cv. Asha</strain>
    </source>
</reference>
<keyword evidence="3" id="KW-1185">Reference proteome</keyword>
<dbReference type="Gramene" id="C.cajan_08218.t">
    <property type="protein sequence ID" value="C.cajan_08218.t.cds1"/>
    <property type="gene ID" value="C.cajan_08218"/>
</dbReference>
<keyword evidence="1" id="KW-0472">Membrane</keyword>
<dbReference type="InterPro" id="IPR045501">
    <property type="entry name" value="DUF6490"/>
</dbReference>
<feature type="transmembrane region" description="Helical" evidence="1">
    <location>
        <begin position="67"/>
        <end position="88"/>
    </location>
</feature>
<name>A0A151TQC0_CAJCA</name>
<feature type="transmembrane region" description="Helical" evidence="1">
    <location>
        <begin position="27"/>
        <end position="47"/>
    </location>
</feature>
<gene>
    <name evidence="2" type="ORF">KK1_008464</name>
</gene>
<keyword evidence="1" id="KW-1133">Transmembrane helix</keyword>
<dbReference type="AlphaFoldDB" id="A0A151TQC0"/>
<evidence type="ECO:0000313" key="2">
    <source>
        <dbReference type="EMBL" id="KYP69275.1"/>
    </source>
</evidence>